<evidence type="ECO:0000256" key="7">
    <source>
        <dbReference type="ARBA" id="ARBA00022605"/>
    </source>
</evidence>
<keyword evidence="9" id="KW-0809">Transit peptide</keyword>
<accession>A0A8A1LE04</accession>
<name>A0A8A1LE04_AJEC8</name>
<evidence type="ECO:0000256" key="10">
    <source>
        <dbReference type="ARBA" id="ARBA00023128"/>
    </source>
</evidence>
<proteinExistence type="inferred from homology"/>
<keyword evidence="7 13" id="KW-0028">Amino-acid biosynthesis</keyword>
<dbReference type="UniPathway" id="UPA00068">
    <property type="reaction ID" value="UER00106"/>
</dbReference>
<dbReference type="Proteomes" id="UP000663419">
    <property type="component" value="Chromosome 2"/>
</dbReference>
<dbReference type="PANTHER" id="PTHR23342">
    <property type="entry name" value="N-ACETYLGLUTAMATE SYNTHASE"/>
    <property type="match status" value="1"/>
</dbReference>
<dbReference type="Gene3D" id="3.40.1160.10">
    <property type="entry name" value="Acetylglutamate kinase-like"/>
    <property type="match status" value="1"/>
</dbReference>
<keyword evidence="10 13" id="KW-0496">Mitochondrion</keyword>
<evidence type="ECO:0000256" key="1">
    <source>
        <dbReference type="ARBA" id="ARBA00002294"/>
    </source>
</evidence>
<dbReference type="Gene3D" id="3.40.630.30">
    <property type="match status" value="1"/>
</dbReference>
<dbReference type="PIRSF" id="PIRSF007892">
    <property type="entry name" value="NAGS_fungal"/>
    <property type="match status" value="1"/>
</dbReference>
<evidence type="ECO:0000256" key="6">
    <source>
        <dbReference type="ARBA" id="ARBA00018802"/>
    </source>
</evidence>
<feature type="compositionally biased region" description="Polar residues" evidence="14">
    <location>
        <begin position="481"/>
        <end position="508"/>
    </location>
</feature>
<comment type="function">
    <text evidence="1 13">N-acetylglutamate synthase involved in arginine biosynthesis.</text>
</comment>
<dbReference type="EMBL" id="CP069103">
    <property type="protein sequence ID" value="QSS52051.1"/>
    <property type="molecule type" value="Genomic_DNA"/>
</dbReference>
<protein>
    <recommendedName>
        <fullName evidence="6 13">Amino-acid acetyltransferase, mitochondrial</fullName>
        <ecNumber evidence="5 13">2.3.1.1</ecNumber>
    </recommendedName>
    <alternativeName>
        <fullName evidence="13">Glutamate N-acetyltransferase</fullName>
    </alternativeName>
    <alternativeName>
        <fullName evidence="13">N-acetylglutamate synthase</fullName>
    </alternativeName>
</protein>
<evidence type="ECO:0000256" key="2">
    <source>
        <dbReference type="ARBA" id="ARBA00004173"/>
    </source>
</evidence>
<gene>
    <name evidence="16" type="primary">ARG2</name>
    <name evidence="16" type="ORF">I7I53_07550</name>
</gene>
<keyword evidence="11 13" id="KW-0012">Acyltransferase</keyword>
<reference evidence="16" key="1">
    <citation type="submission" date="2021-01" db="EMBL/GenBank/DDBJ databases">
        <title>Chromosome-level genome assembly of a human fungal pathogen reveals clustering of transcriptionally co-regulated genes.</title>
        <authorList>
            <person name="Voorhies M."/>
            <person name="Cohen S."/>
            <person name="Shea T.P."/>
            <person name="Petrus S."/>
            <person name="Munoz J.F."/>
            <person name="Poplawski S."/>
            <person name="Goldman W.E."/>
            <person name="Michael T."/>
            <person name="Cuomo C.A."/>
            <person name="Sil A."/>
            <person name="Beyhan S."/>
        </authorList>
    </citation>
    <scope>NUCLEOTIDE SEQUENCE</scope>
    <source>
        <strain evidence="16">H88</strain>
    </source>
</reference>
<dbReference type="GO" id="GO:0006592">
    <property type="term" value="P:ornithine biosynthetic process"/>
    <property type="evidence" value="ECO:0007669"/>
    <property type="project" value="TreeGrafter"/>
</dbReference>
<dbReference type="Pfam" id="PF04768">
    <property type="entry name" value="NAT"/>
    <property type="match status" value="1"/>
</dbReference>
<comment type="subcellular location">
    <subcellularLocation>
        <location evidence="2 13">Mitochondrion</location>
    </subcellularLocation>
</comment>
<dbReference type="InterPro" id="IPR011190">
    <property type="entry name" value="GlcNAc_Synth_fun"/>
</dbReference>
<keyword evidence="8 13" id="KW-0808">Transferase</keyword>
<evidence type="ECO:0000256" key="8">
    <source>
        <dbReference type="ARBA" id="ARBA00022679"/>
    </source>
</evidence>
<evidence type="ECO:0000256" key="11">
    <source>
        <dbReference type="ARBA" id="ARBA00023315"/>
    </source>
</evidence>
<dbReference type="VEuPathDB" id="FungiDB:I7I53_07550"/>
<dbReference type="GO" id="GO:0005759">
    <property type="term" value="C:mitochondrial matrix"/>
    <property type="evidence" value="ECO:0007669"/>
    <property type="project" value="TreeGrafter"/>
</dbReference>
<dbReference type="GO" id="GO:0004042">
    <property type="term" value="F:L-glutamate N-acetyltransferase activity"/>
    <property type="evidence" value="ECO:0007669"/>
    <property type="project" value="InterPro"/>
</dbReference>
<dbReference type="InterPro" id="IPR006855">
    <property type="entry name" value="Vertebrate-like_GNAT_dom"/>
</dbReference>
<organism evidence="16 17">
    <name type="scientific">Ajellomyces capsulatus (strain H88)</name>
    <name type="common">Darling's disease fungus</name>
    <name type="synonym">Histoplasma capsulatum</name>
    <dbReference type="NCBI Taxonomy" id="544711"/>
    <lineage>
        <taxon>Eukaryota</taxon>
        <taxon>Fungi</taxon>
        <taxon>Dikarya</taxon>
        <taxon>Ascomycota</taxon>
        <taxon>Pezizomycotina</taxon>
        <taxon>Eurotiomycetes</taxon>
        <taxon>Eurotiomycetidae</taxon>
        <taxon>Onygenales</taxon>
        <taxon>Ajellomycetaceae</taxon>
        <taxon>Histoplasma</taxon>
    </lineage>
</organism>
<evidence type="ECO:0000256" key="9">
    <source>
        <dbReference type="ARBA" id="ARBA00022946"/>
    </source>
</evidence>
<dbReference type="EC" id="2.3.1.1" evidence="5 13"/>
<evidence type="ECO:0000256" key="4">
    <source>
        <dbReference type="ARBA" id="ARBA00008694"/>
    </source>
</evidence>
<evidence type="ECO:0000256" key="14">
    <source>
        <dbReference type="SAM" id="MobiDB-lite"/>
    </source>
</evidence>
<feature type="region of interest" description="Disordered" evidence="14">
    <location>
        <begin position="481"/>
        <end position="509"/>
    </location>
</feature>
<evidence type="ECO:0000259" key="15">
    <source>
        <dbReference type="PROSITE" id="PS51731"/>
    </source>
</evidence>
<dbReference type="PROSITE" id="PS51731">
    <property type="entry name" value="GNAT_NAGS"/>
    <property type="match status" value="1"/>
</dbReference>
<evidence type="ECO:0000313" key="16">
    <source>
        <dbReference type="EMBL" id="QSS52051.1"/>
    </source>
</evidence>
<dbReference type="FunFam" id="3.40.630.30:FF:000049">
    <property type="entry name" value="Amino-acid acetyltransferase, mitochondrial"/>
    <property type="match status" value="1"/>
</dbReference>
<evidence type="ECO:0000256" key="5">
    <source>
        <dbReference type="ARBA" id="ARBA00012697"/>
    </source>
</evidence>
<comment type="similarity">
    <text evidence="4 13">Belongs to the acetyltransferase family.</text>
</comment>
<evidence type="ECO:0000313" key="17">
    <source>
        <dbReference type="Proteomes" id="UP000663419"/>
    </source>
</evidence>
<dbReference type="AlphaFoldDB" id="A0A8A1LE04"/>
<evidence type="ECO:0000256" key="13">
    <source>
        <dbReference type="PIRNR" id="PIRNR007892"/>
    </source>
</evidence>
<comment type="pathway">
    <text evidence="3 13">Amino-acid biosynthesis; L-arginine biosynthesis; N(2)-acetyl-L-ornithine from L-glutamate: step 1/4.</text>
</comment>
<dbReference type="GO" id="GO:0006526">
    <property type="term" value="P:L-arginine biosynthetic process"/>
    <property type="evidence" value="ECO:0007669"/>
    <property type="project" value="UniProtKB-UniPathway"/>
</dbReference>
<dbReference type="InterPro" id="IPR036393">
    <property type="entry name" value="AceGlu_kinase-like_sf"/>
</dbReference>
<comment type="catalytic activity">
    <reaction evidence="12 13">
        <text>L-glutamate + acetyl-CoA = N-acetyl-L-glutamate + CoA + H(+)</text>
        <dbReference type="Rhea" id="RHEA:24292"/>
        <dbReference type="ChEBI" id="CHEBI:15378"/>
        <dbReference type="ChEBI" id="CHEBI:29985"/>
        <dbReference type="ChEBI" id="CHEBI:44337"/>
        <dbReference type="ChEBI" id="CHEBI:57287"/>
        <dbReference type="ChEBI" id="CHEBI:57288"/>
        <dbReference type="EC" id="2.3.1.1"/>
    </reaction>
</comment>
<evidence type="ECO:0000256" key="12">
    <source>
        <dbReference type="ARBA" id="ARBA00048372"/>
    </source>
</evidence>
<sequence length="758" mass="83984">MTCASRGSTILLASTRISRTSCTMSRVTSCGWPRRSCLPLRKCVRIGAPSCSCYHRITKGCFSTSPGLFSSTPPIRRQDGVIPSEPNEYRKQQGRTAHEKLADKDFFFSLLSSASTKREAQSYLSRFKAEKLEPAKSPPEQSAMGYPSTNFVQSGVNLGGGMFGMAGVIDNHAMFRQESAPGKSLPIETVPEETLHIALVKIREPQLLNDQTLGEVGRTLSQLSLLGMSCCVVIDPGLPQSDPFWRNRSIKQADRMLAAIEKNGVDSRRLDDVIRLAPSSKHALSVVSRELILSPLRRGRIAVIPPVGYTEGALRAVPVLADDVVLALTKEFMGLGVKARPEDNPHELARRISKLQKEVSVDRLIILDPAGGIPSLKRASKSHVFVNLEQEFEEITNELREGMVAGDSLATGDKNENGQQILSLERSNPLSTVVERKYASLPSELQATSSDRSSVHIPDFERHLDNLTLLHNALTYLPPSSSGIITRPQDATNSASEPRDPSQLSTVATRRKRNPLIHNLLTDKPSHSASLPAGRLRANNGSSSQNTFQVMHSTFVKKGMPLTLFPDPRVHIWKPPINGKSRITLNDPHIDLPRLVQLIEDSFNRKLDVQHYLNRVSDRLAGLIIAGEYEGGAVLTWELPPGVPNDGSEESRSRMVPYLDKFAVLKRSQGAGGVADIVFNAMVRTCLPKGVCWRSRRDNPVNKWYFERARGTWKLPGSNWTMFWTTDGVLEDDRLFRDYEGVCRGIEPSWLDNKHVVD</sequence>
<feature type="domain" description="N-acetyltransferase" evidence="15">
    <location>
        <begin position="579"/>
        <end position="748"/>
    </location>
</feature>
<dbReference type="PANTHER" id="PTHR23342:SF4">
    <property type="entry name" value="AMINO-ACID ACETYLTRANSFERASE, MITOCHONDRIAL"/>
    <property type="match status" value="1"/>
</dbReference>
<evidence type="ECO:0000256" key="3">
    <source>
        <dbReference type="ARBA" id="ARBA00004925"/>
    </source>
</evidence>